<feature type="transmembrane region" description="Helical" evidence="7">
    <location>
        <begin position="115"/>
        <end position="134"/>
    </location>
</feature>
<evidence type="ECO:0000256" key="3">
    <source>
        <dbReference type="ARBA" id="ARBA00022475"/>
    </source>
</evidence>
<keyword evidence="5 7" id="KW-1133">Transmembrane helix</keyword>
<evidence type="ECO:0000256" key="1">
    <source>
        <dbReference type="ARBA" id="ARBA00004651"/>
    </source>
</evidence>
<dbReference type="GO" id="GO:0005886">
    <property type="term" value="C:plasma membrane"/>
    <property type="evidence" value="ECO:0007669"/>
    <property type="project" value="UniProtKB-SubCell"/>
</dbReference>
<protein>
    <submittedName>
        <fullName evidence="8">Na+/H+-dicarboxylate symporters</fullName>
    </submittedName>
</protein>
<reference evidence="8" key="1">
    <citation type="journal article" date="2014" name="Gene">
        <title>Genome-guided analysis of transformation efficiency and carbon dioxide assimilation by Moorella thermoacetica Y72.</title>
        <authorList>
            <person name="Tsukahara K."/>
            <person name="Kita A."/>
            <person name="Nakashimada Y."/>
            <person name="Hoshino T."/>
            <person name="Murakami K."/>
        </authorList>
    </citation>
    <scope>NUCLEOTIDE SEQUENCE [LARGE SCALE GENOMIC DNA]</scope>
    <source>
        <strain evidence="8">Y72</strain>
    </source>
</reference>
<comment type="similarity">
    <text evidence="2">Belongs to the UPF0718 family.</text>
</comment>
<feature type="transmembrane region" description="Helical" evidence="7">
    <location>
        <begin position="146"/>
        <end position="165"/>
    </location>
</feature>
<evidence type="ECO:0000256" key="5">
    <source>
        <dbReference type="ARBA" id="ARBA00022989"/>
    </source>
</evidence>
<dbReference type="AlphaFoldDB" id="A0A0S6UAG5"/>
<dbReference type="RefSeq" id="WP_011393699.1">
    <property type="nucleotide sequence ID" value="NZ_DF238840.1"/>
</dbReference>
<keyword evidence="4 7" id="KW-0812">Transmembrane</keyword>
<dbReference type="GeneID" id="45618251"/>
<evidence type="ECO:0000313" key="8">
    <source>
        <dbReference type="EMBL" id="GAF25439.1"/>
    </source>
</evidence>
<comment type="subcellular location">
    <subcellularLocation>
        <location evidence="1">Cell membrane</location>
        <topology evidence="1">Multi-pass membrane protein</topology>
    </subcellularLocation>
</comment>
<evidence type="ECO:0000256" key="2">
    <source>
        <dbReference type="ARBA" id="ARBA00006386"/>
    </source>
</evidence>
<feature type="transmembrane region" description="Helical" evidence="7">
    <location>
        <begin position="12"/>
        <end position="35"/>
    </location>
</feature>
<dbReference type="EMBL" id="DF238840">
    <property type="protein sequence ID" value="GAF25439.1"/>
    <property type="molecule type" value="Genomic_DNA"/>
</dbReference>
<gene>
    <name evidence="8" type="ORF">MTY_0772</name>
</gene>
<proteinExistence type="inferred from homology"/>
<organism evidence="8">
    <name type="scientific">Moorella thermoacetica Y72</name>
    <dbReference type="NCBI Taxonomy" id="1325331"/>
    <lineage>
        <taxon>Bacteria</taxon>
        <taxon>Bacillati</taxon>
        <taxon>Bacillota</taxon>
        <taxon>Clostridia</taxon>
        <taxon>Neomoorellales</taxon>
        <taxon>Neomoorellaceae</taxon>
        <taxon>Neomoorella</taxon>
    </lineage>
</organism>
<sequence length="180" mass="20068">MNLLNLIKTYRYFLLIIFFDVVITVFYPGTGLAIFKYTAGNFAEMLSIIPPIFLLLGLLDVWVPRETIIRYLGEGSGLEGIVLSIVLGAAAAGPLYGAFPVAAVMAKKGTKYSNIIIFLCSWSTLKIPMFLFEMSALGIKFALTRWLVNIPGILAIAYIIDRLIGEENKAEFYRRQMANL</sequence>
<accession>A0A0S6UAG5</accession>
<dbReference type="Pfam" id="PF03773">
    <property type="entry name" value="ArsP_1"/>
    <property type="match status" value="1"/>
</dbReference>
<evidence type="ECO:0000256" key="4">
    <source>
        <dbReference type="ARBA" id="ARBA00022692"/>
    </source>
</evidence>
<keyword evidence="6 7" id="KW-0472">Membrane</keyword>
<name>A0A0S6UAG5_NEOTH</name>
<feature type="transmembrane region" description="Helical" evidence="7">
    <location>
        <begin position="81"/>
        <end position="103"/>
    </location>
</feature>
<keyword evidence="3" id="KW-1003">Cell membrane</keyword>
<dbReference type="InterPro" id="IPR005524">
    <property type="entry name" value="DUF318"/>
</dbReference>
<dbReference type="Proteomes" id="UP000063718">
    <property type="component" value="Unassembled WGS sequence"/>
</dbReference>
<evidence type="ECO:0000256" key="7">
    <source>
        <dbReference type="SAM" id="Phobius"/>
    </source>
</evidence>
<evidence type="ECO:0000256" key="6">
    <source>
        <dbReference type="ARBA" id="ARBA00023136"/>
    </source>
</evidence>